<evidence type="ECO:0000256" key="1">
    <source>
        <dbReference type="SAM" id="MobiDB-lite"/>
    </source>
</evidence>
<accession>A0ABS7IZJ5</accession>
<keyword evidence="4" id="KW-1185">Reference proteome</keyword>
<evidence type="ECO:0000313" key="4">
    <source>
        <dbReference type="Proteomes" id="UP000783253"/>
    </source>
</evidence>
<proteinExistence type="predicted"/>
<keyword evidence="2" id="KW-0732">Signal</keyword>
<feature type="chain" id="PRO_5045684927" description="Tetratricopeptide repeat protein" evidence="2">
    <location>
        <begin position="20"/>
        <end position="619"/>
    </location>
</feature>
<organism evidence="3 4">
    <name type="scientific">Qipengyuania polymorpha</name>
    <dbReference type="NCBI Taxonomy" id="2867234"/>
    <lineage>
        <taxon>Bacteria</taxon>
        <taxon>Pseudomonadati</taxon>
        <taxon>Pseudomonadota</taxon>
        <taxon>Alphaproteobacteria</taxon>
        <taxon>Sphingomonadales</taxon>
        <taxon>Erythrobacteraceae</taxon>
        <taxon>Qipengyuania</taxon>
    </lineage>
</organism>
<comment type="caution">
    <text evidence="3">The sequence shown here is derived from an EMBL/GenBank/DDBJ whole genome shotgun (WGS) entry which is preliminary data.</text>
</comment>
<evidence type="ECO:0000256" key="2">
    <source>
        <dbReference type="SAM" id="SignalP"/>
    </source>
</evidence>
<gene>
    <name evidence="3" type="ORF">K3152_12070</name>
</gene>
<sequence>MKKLLVSAIALGLAMPAIAQEQAEEVQQVRPPVPPPVRAVPSPPRLPTIPPPAPMVRVSGFPSLEAEVAEFGATPTYSGVWPADKKQVKAFRRERESQRSICTKRDNVIWSLAEKKLAACDALLGGPEPEDAPTTRGFLSVDRALDENEAAAARAELLQGRALALLALDANRLAIAAADEADEWGVQANNSLYELSGGLANQMIRAYALVRLGEQDKAQAAIDALRAARPYSTSIAIVANNLQSALNKDDLEVQREQLYARIPLDPDVQQMAFLMDLMSGRLEDADSLGDAMSFTKPKMRGGWTVQGDAQPWEKLDVEVTFQGLRAYTAAVLGNAEKSEAILAETRMMIDDYRGPDPRESDARKIRKKKVREYLARAETASKVTADLATIMSAVPVRETNKGKPFDEIASNLRELGGMNVLLPVLVEQLRLAGDDDAEMAAKRADALVARFIRVGSEIKPAQFGAMLPTTEFLNAVPDFSSTASKWLFGGNSGWSKAEEKGTDIMTVRYETTKGSKPMMEEMLLIAAAGIARDKGKDGFVILSNRTFKRYTTTTSYYGGSWTSDSGFESQARIQLIDSANPPALFASTPERIILASDIEANLMPRFDEYFAKKEARKQR</sequence>
<reference evidence="3 4" key="1">
    <citation type="submission" date="2021-08" db="EMBL/GenBank/DDBJ databases">
        <title>Comparative Genomics Analysis of the Genus Qipengyuania Reveals Extensive Genetic Diversity and Metabolic Versatility, Including the Description of Fifteen Novel Species.</title>
        <authorList>
            <person name="Liu Y."/>
        </authorList>
    </citation>
    <scope>NUCLEOTIDE SEQUENCE [LARGE SCALE GENOMIC DNA]</scope>
    <source>
        <strain evidence="3 4">1NDH17</strain>
    </source>
</reference>
<dbReference type="EMBL" id="JAIGNK010000003">
    <property type="protein sequence ID" value="MBX7458986.1"/>
    <property type="molecule type" value="Genomic_DNA"/>
</dbReference>
<feature type="region of interest" description="Disordered" evidence="1">
    <location>
        <begin position="26"/>
        <end position="48"/>
    </location>
</feature>
<evidence type="ECO:0008006" key="5">
    <source>
        <dbReference type="Google" id="ProtNLM"/>
    </source>
</evidence>
<evidence type="ECO:0000313" key="3">
    <source>
        <dbReference type="EMBL" id="MBX7458986.1"/>
    </source>
</evidence>
<feature type="signal peptide" evidence="2">
    <location>
        <begin position="1"/>
        <end position="19"/>
    </location>
</feature>
<name>A0ABS7IZJ5_9SPHN</name>
<protein>
    <recommendedName>
        <fullName evidence="5">Tetratricopeptide repeat protein</fullName>
    </recommendedName>
</protein>
<feature type="compositionally biased region" description="Pro residues" evidence="1">
    <location>
        <begin position="31"/>
        <end position="48"/>
    </location>
</feature>
<dbReference type="Proteomes" id="UP000783253">
    <property type="component" value="Unassembled WGS sequence"/>
</dbReference>
<dbReference type="RefSeq" id="WP_221574337.1">
    <property type="nucleotide sequence ID" value="NZ_JAIGNK010000003.1"/>
</dbReference>